<evidence type="ECO:0000313" key="2">
    <source>
        <dbReference type="EMBL" id="MBW0482247.1"/>
    </source>
</evidence>
<dbReference type="Proteomes" id="UP000765509">
    <property type="component" value="Unassembled WGS sequence"/>
</dbReference>
<feature type="region of interest" description="Disordered" evidence="1">
    <location>
        <begin position="356"/>
        <end position="397"/>
    </location>
</feature>
<feature type="compositionally biased region" description="Polar residues" evidence="1">
    <location>
        <begin position="1"/>
        <end position="16"/>
    </location>
</feature>
<proteinExistence type="predicted"/>
<evidence type="ECO:0000313" key="3">
    <source>
        <dbReference type="Proteomes" id="UP000765509"/>
    </source>
</evidence>
<feature type="compositionally biased region" description="Pro residues" evidence="1">
    <location>
        <begin position="369"/>
        <end position="378"/>
    </location>
</feature>
<feature type="compositionally biased region" description="Low complexity" evidence="1">
    <location>
        <begin position="67"/>
        <end position="77"/>
    </location>
</feature>
<dbReference type="EMBL" id="AVOT02006709">
    <property type="protein sequence ID" value="MBW0482247.1"/>
    <property type="molecule type" value="Genomic_DNA"/>
</dbReference>
<gene>
    <name evidence="2" type="ORF">O181_021962</name>
</gene>
<reference evidence="2" key="1">
    <citation type="submission" date="2021-03" db="EMBL/GenBank/DDBJ databases">
        <title>Draft genome sequence of rust myrtle Austropuccinia psidii MF-1, a brazilian biotype.</title>
        <authorList>
            <person name="Quecine M.C."/>
            <person name="Pachon D.M.R."/>
            <person name="Bonatelli M.L."/>
            <person name="Correr F.H."/>
            <person name="Franceschini L.M."/>
            <person name="Leite T.F."/>
            <person name="Margarido G.R.A."/>
            <person name="Almeida C.A."/>
            <person name="Ferrarezi J.A."/>
            <person name="Labate C.A."/>
        </authorList>
    </citation>
    <scope>NUCLEOTIDE SEQUENCE</scope>
    <source>
        <strain evidence="2">MF-1</strain>
    </source>
</reference>
<organism evidence="2 3">
    <name type="scientific">Austropuccinia psidii MF-1</name>
    <dbReference type="NCBI Taxonomy" id="1389203"/>
    <lineage>
        <taxon>Eukaryota</taxon>
        <taxon>Fungi</taxon>
        <taxon>Dikarya</taxon>
        <taxon>Basidiomycota</taxon>
        <taxon>Pucciniomycotina</taxon>
        <taxon>Pucciniomycetes</taxon>
        <taxon>Pucciniales</taxon>
        <taxon>Sphaerophragmiaceae</taxon>
        <taxon>Austropuccinia</taxon>
    </lineage>
</organism>
<feature type="region of interest" description="Disordered" evidence="1">
    <location>
        <begin position="67"/>
        <end position="86"/>
    </location>
</feature>
<evidence type="ECO:0000256" key="1">
    <source>
        <dbReference type="SAM" id="MobiDB-lite"/>
    </source>
</evidence>
<sequence length="517" mass="55775">MSSSSPLGPPKLTTSLKKQPAKPPSQQSSPGTPEIISIKCGVLLYKILGVALKEAFKSPAPFLSSSYSASNQSLPASPAKKGNVSTLPTSNVSLQYSTKSLNASIHALDVFDNAATLPNHLSTTPTDPTPSASVWTFPLMPKNVQGTSGRADIHSAENATSEPNAHKMNRPQIVKENASDGTRTHLVEPGVNVQMHNANGEAHSNDNCTFHSAKDSSLLAYSLMIMYQTALEALSASLLRSGQIKPSRPSPPMSSISMCCIHVGIEPECPPPGKNYCKTDFSENGFTSIVQCLSLDDWPGKSFKASDQRSQLVHKYHDPIGRKDQSSTQRGSESQVVPLFSVSFVNSSQVPPIVSNTPTNLTWSNADNPPRPSPPMPCTPLHSSHDNTEPDCPTPGKHFQKTHVPAIAYNNSAQCSTLTELPDISTLSAQKIKVYLHKHNRHFMSSDKICQLVYKYKHASGESCSANQNQYSSCTQASQETKEVSSCDQSPTGNEPSSSYVQTQVDLENTASSFNMF</sequence>
<feature type="region of interest" description="Disordered" evidence="1">
    <location>
        <begin position="485"/>
        <end position="504"/>
    </location>
</feature>
<keyword evidence="3" id="KW-1185">Reference proteome</keyword>
<protein>
    <submittedName>
        <fullName evidence="2">Uncharacterized protein</fullName>
    </submittedName>
</protein>
<name>A0A9Q3GWP7_9BASI</name>
<dbReference type="AlphaFoldDB" id="A0A9Q3GWP7"/>
<comment type="caution">
    <text evidence="2">The sequence shown here is derived from an EMBL/GenBank/DDBJ whole genome shotgun (WGS) entry which is preliminary data.</text>
</comment>
<feature type="compositionally biased region" description="Polar residues" evidence="1">
    <location>
        <begin position="486"/>
        <end position="504"/>
    </location>
</feature>
<feature type="region of interest" description="Disordered" evidence="1">
    <location>
        <begin position="1"/>
        <end position="33"/>
    </location>
</feature>
<accession>A0A9Q3GWP7</accession>
<feature type="compositionally biased region" description="Polar residues" evidence="1">
    <location>
        <begin position="356"/>
        <end position="367"/>
    </location>
</feature>